<reference evidence="2" key="2">
    <citation type="submission" date="2023-10" db="EMBL/GenBank/DDBJ databases">
        <authorList>
            <person name="Khurajog B."/>
        </authorList>
    </citation>
    <scope>NUCLEOTIDE SEQUENCE</scope>
    <source>
        <strain evidence="2">BF14</strain>
    </source>
</reference>
<comment type="caution">
    <text evidence="2">The sequence shown here is derived from an EMBL/GenBank/DDBJ whole genome shotgun (WGS) entry which is preliminary data.</text>
</comment>
<proteinExistence type="predicted"/>
<dbReference type="NCBIfam" id="TIGR01542">
    <property type="entry name" value="A118_put_portal"/>
    <property type="match status" value="1"/>
</dbReference>
<gene>
    <name evidence="2" type="ORF">R0H03_06225</name>
</gene>
<reference evidence="2" key="1">
    <citation type="journal article" date="2023" name="PeerJ">
        <title>Selection and evaluation of lactic acid bacteria from chicken feces in Thailand as potential probiotics.</title>
        <authorList>
            <person name="Khurajog B."/>
            <person name="Disastra Y."/>
            <person name="Lawwyne L.D."/>
            <person name="Sirichokchatchawan W."/>
            <person name="Niyomtham W."/>
            <person name="Yindee J."/>
            <person name="Hampson D.J."/>
            <person name="Prapasarakul N."/>
        </authorList>
    </citation>
    <scope>NUCLEOTIDE SEQUENCE</scope>
    <source>
        <strain evidence="2">BF14</strain>
    </source>
</reference>
<dbReference type="AlphaFoldDB" id="A0AAW8YPV5"/>
<dbReference type="InterPro" id="IPR021145">
    <property type="entry name" value="Portal_protein_SPP1_Gp6-like"/>
</dbReference>
<dbReference type="Pfam" id="PF05133">
    <property type="entry name" value="SPP1_portal"/>
    <property type="match status" value="1"/>
</dbReference>
<dbReference type="InterPro" id="IPR006432">
    <property type="entry name" value="Phage_portal_A118-type"/>
</dbReference>
<evidence type="ECO:0000313" key="3">
    <source>
        <dbReference type="Proteomes" id="UP001280415"/>
    </source>
</evidence>
<organism evidence="2 3">
    <name type="scientific">Pediococcus acidilactici</name>
    <dbReference type="NCBI Taxonomy" id="1254"/>
    <lineage>
        <taxon>Bacteria</taxon>
        <taxon>Bacillati</taxon>
        <taxon>Bacillota</taxon>
        <taxon>Bacilli</taxon>
        <taxon>Lactobacillales</taxon>
        <taxon>Lactobacillaceae</taxon>
        <taxon>Pediococcus</taxon>
        <taxon>Pediococcus acidilactici group</taxon>
    </lineage>
</organism>
<evidence type="ECO:0000256" key="1">
    <source>
        <dbReference type="SAM" id="MobiDB-lite"/>
    </source>
</evidence>
<dbReference type="EMBL" id="JAWJAX010000006">
    <property type="protein sequence ID" value="MDV2911454.1"/>
    <property type="molecule type" value="Genomic_DNA"/>
</dbReference>
<dbReference type="Proteomes" id="UP001280415">
    <property type="component" value="Unassembled WGS sequence"/>
</dbReference>
<evidence type="ECO:0000313" key="2">
    <source>
        <dbReference type="EMBL" id="MDV2911454.1"/>
    </source>
</evidence>
<dbReference type="RefSeq" id="WP_317052224.1">
    <property type="nucleotide sequence ID" value="NZ_CP140878.1"/>
</dbReference>
<accession>A0AAW8YPV5</accession>
<sequence>MNIIQKIKNMLWKGAATVGATNSLSRIVDDSRISMSAAEYDRIVKDFKYYANRYDKVSYIDAENVRRYRPFNSVNLTKRAAQRIASIVFNEQCEISFDNDEVGKYLNDVLSANDFKNQFEMNLEKGVVAGGFAMRPYVGTDGTIKIAWVRADQFFPLQSNTNSISEAAISSRTVVSEHDRNVYYTLLEFHEWKDNKYVVTNELYRSETADIVGNQVPLATLYPDMEPQAIFDAEGMIKPLFSYFRMPGANNISLESPLGIGIVDNSKTALDNLNLTHDSFMWEIRNGKRKIAVPEELMKFDKHTHRPMFDTDTDVYVKMIGDDISIQDMTNDIRVQQFTDSMNAWLREFEANIGMAPGTFSYDPHNGMQTATAVVSENSMTYQTRSSILTNVTAAIEQLCVSILELSMASKLFPNGESPFTLPNDFDLNDIGIHIKYDDGVTVDKDKQMEEDLKNVVAGVLSKTTFLERNYGLSEDDAKKELARIQAEQPDADTVGGQQNTELGGGDGD</sequence>
<name>A0AAW8YPV5_PEDAC</name>
<protein>
    <submittedName>
        <fullName evidence="2">Phage portal protein</fullName>
    </submittedName>
</protein>
<feature type="region of interest" description="Disordered" evidence="1">
    <location>
        <begin position="487"/>
        <end position="509"/>
    </location>
</feature>
<dbReference type="PIRSF" id="PIRSF011911">
    <property type="entry name" value="A118_put_portal"/>
    <property type="match status" value="1"/>
</dbReference>